<dbReference type="InterPro" id="IPR015517">
    <property type="entry name" value="dCMP_deaminase-rel"/>
</dbReference>
<proteinExistence type="predicted"/>
<feature type="domain" description="CMP/dCMP-type deaminase" evidence="2">
    <location>
        <begin position="12"/>
        <end position="136"/>
    </location>
</feature>
<name>A0A2H0PX22_9BACT</name>
<dbReference type="Gene3D" id="3.40.140.10">
    <property type="entry name" value="Cytidine Deaminase, domain 2"/>
    <property type="match status" value="1"/>
</dbReference>
<dbReference type="AlphaFoldDB" id="A0A2H0PX22"/>
<dbReference type="InterPro" id="IPR002125">
    <property type="entry name" value="CMP_dCMP_dom"/>
</dbReference>
<evidence type="ECO:0000259" key="2">
    <source>
        <dbReference type="Pfam" id="PF00383"/>
    </source>
</evidence>
<evidence type="ECO:0000313" key="4">
    <source>
        <dbReference type="Proteomes" id="UP000236846"/>
    </source>
</evidence>
<keyword evidence="1" id="KW-0378">Hydrolase</keyword>
<accession>A0A2H0PX22</accession>
<gene>
    <name evidence="3" type="ORF">COV41_01110</name>
</gene>
<organism evidence="3 4">
    <name type="scientific">Candidatus Brennerbacteria bacterium CG11_big_fil_rev_8_21_14_0_20_43_10</name>
    <dbReference type="NCBI Taxonomy" id="1974523"/>
    <lineage>
        <taxon>Bacteria</taxon>
        <taxon>Candidatus Brenneribacteriota</taxon>
    </lineage>
</organism>
<dbReference type="PANTHER" id="PTHR11086">
    <property type="entry name" value="DEOXYCYTIDYLATE DEAMINASE-RELATED"/>
    <property type="match status" value="1"/>
</dbReference>
<dbReference type="GO" id="GO:0005737">
    <property type="term" value="C:cytoplasm"/>
    <property type="evidence" value="ECO:0007669"/>
    <property type="project" value="TreeGrafter"/>
</dbReference>
<dbReference type="GO" id="GO:0004132">
    <property type="term" value="F:dCMP deaminase activity"/>
    <property type="evidence" value="ECO:0007669"/>
    <property type="project" value="TreeGrafter"/>
</dbReference>
<sequence length="162" mass="18632">MKYLEGQQEQEAIKLIEKAADVAKKGLCLRAKCGAVIVKYGEIIGEGYNAPPLNSEEHRTCLNEYQLPQKFKYDRTCCMHAEWRAIIDALKHKPEKLDGSRLYFTRINEEVVKWGKPFCTVCSRIILDVGIAEVILTQQKGLCLYSADEYNKLSHQYKDEEK</sequence>
<comment type="caution">
    <text evidence="3">The sequence shown here is derived from an EMBL/GenBank/DDBJ whole genome shotgun (WGS) entry which is preliminary data.</text>
</comment>
<reference evidence="3 4" key="1">
    <citation type="submission" date="2017-09" db="EMBL/GenBank/DDBJ databases">
        <title>Depth-based differentiation of microbial function through sediment-hosted aquifers and enrichment of novel symbionts in the deep terrestrial subsurface.</title>
        <authorList>
            <person name="Probst A.J."/>
            <person name="Ladd B."/>
            <person name="Jarett J.K."/>
            <person name="Geller-Mcgrath D.E."/>
            <person name="Sieber C.M."/>
            <person name="Emerson J.B."/>
            <person name="Anantharaman K."/>
            <person name="Thomas B.C."/>
            <person name="Malmstrom R."/>
            <person name="Stieglmeier M."/>
            <person name="Klingl A."/>
            <person name="Woyke T."/>
            <person name="Ryan C.M."/>
            <person name="Banfield J.F."/>
        </authorList>
    </citation>
    <scope>NUCLEOTIDE SEQUENCE [LARGE SCALE GENOMIC DNA]</scope>
    <source>
        <strain evidence="3">CG11_big_fil_rev_8_21_14_0_20_43_10</strain>
    </source>
</reference>
<dbReference type="InterPro" id="IPR016193">
    <property type="entry name" value="Cytidine_deaminase-like"/>
</dbReference>
<protein>
    <recommendedName>
        <fullName evidence="2">CMP/dCMP-type deaminase domain-containing protein</fullName>
    </recommendedName>
</protein>
<dbReference type="PANTHER" id="PTHR11086:SF18">
    <property type="entry name" value="DEOXYCYTIDYLATE DEAMINASE"/>
    <property type="match status" value="1"/>
</dbReference>
<dbReference type="SUPFAM" id="SSF53927">
    <property type="entry name" value="Cytidine deaminase-like"/>
    <property type="match status" value="1"/>
</dbReference>
<evidence type="ECO:0000256" key="1">
    <source>
        <dbReference type="ARBA" id="ARBA00022801"/>
    </source>
</evidence>
<dbReference type="Proteomes" id="UP000236846">
    <property type="component" value="Unassembled WGS sequence"/>
</dbReference>
<dbReference type="Pfam" id="PF00383">
    <property type="entry name" value="dCMP_cyt_deam_1"/>
    <property type="match status" value="1"/>
</dbReference>
<evidence type="ECO:0000313" key="3">
    <source>
        <dbReference type="EMBL" id="PIR26612.1"/>
    </source>
</evidence>
<dbReference type="EMBL" id="PCXE01000017">
    <property type="protein sequence ID" value="PIR26612.1"/>
    <property type="molecule type" value="Genomic_DNA"/>
</dbReference>